<reference evidence="3" key="1">
    <citation type="submission" date="2015-12" db="EMBL/GenBank/DDBJ databases">
        <title>Update maize B73 reference genome by single molecule sequencing technologies.</title>
        <authorList>
            <consortium name="Maize Genome Sequencing Project"/>
            <person name="Ware D."/>
        </authorList>
    </citation>
    <scope>NUCLEOTIDE SEQUENCE [LARGE SCALE GENOMIC DNA]</scope>
    <source>
        <strain evidence="3">cv. B73</strain>
    </source>
</reference>
<reference evidence="2" key="3">
    <citation type="submission" date="2021-05" db="UniProtKB">
        <authorList>
            <consortium name="EnsemblPlants"/>
        </authorList>
    </citation>
    <scope>IDENTIFICATION</scope>
    <source>
        <strain evidence="2">cv. B73</strain>
    </source>
</reference>
<dbReference type="PANTHER" id="PTHR45927">
    <property type="entry name" value="LYSM-DOMAIN RECEPTOR-LIKE KINASE-RELATED"/>
    <property type="match status" value="1"/>
</dbReference>
<dbReference type="InterPro" id="IPR052611">
    <property type="entry name" value="Plant_RLK_LysM"/>
</dbReference>
<dbReference type="Proteomes" id="UP000007305">
    <property type="component" value="Chromosome 1"/>
</dbReference>
<evidence type="ECO:0000256" key="1">
    <source>
        <dbReference type="SAM" id="MobiDB-lite"/>
    </source>
</evidence>
<proteinExistence type="predicted"/>
<sequence length="273" mass="29760">MPQDGNENHHHDDNELGGNPPNNTPGSPSSTSKYMLTLGELMEELWDVRKFHLWYMETAKAGLCSFVIHVSRKYFSFQSDGIVVVDFDDMHRLLRRKDLDLTQVTLLNALLLLLCLCAFPAPARSQNTTMATAVPASVEGFNYTANRTYPCQAYALYHAGFAGVSLDLTVIGDLFADSRFMVAHANNLSTTAALANGGHILDCFHHQAAQPHAVPGRGAREPTLVPTDLDVGTMVTFSIFCQCPAAADNATTLVTYVMQPGDTYASVAATYPQ</sequence>
<name>A0A804M0I3_MAIZE</name>
<protein>
    <submittedName>
        <fullName evidence="2">Uncharacterized protein</fullName>
    </submittedName>
</protein>
<feature type="compositionally biased region" description="Low complexity" evidence="1">
    <location>
        <begin position="17"/>
        <end position="32"/>
    </location>
</feature>
<accession>A0A804M0I3</accession>
<dbReference type="InParanoid" id="A0A804M0I3"/>
<dbReference type="PANTHER" id="PTHR45927:SF15">
    <property type="entry name" value="SERINE_THREONINE RECEPTOR-LIKE KINASE NFP"/>
    <property type="match status" value="1"/>
</dbReference>
<dbReference type="AlphaFoldDB" id="A0A804M0I3"/>
<organism evidence="2 3">
    <name type="scientific">Zea mays</name>
    <name type="common">Maize</name>
    <dbReference type="NCBI Taxonomy" id="4577"/>
    <lineage>
        <taxon>Eukaryota</taxon>
        <taxon>Viridiplantae</taxon>
        <taxon>Streptophyta</taxon>
        <taxon>Embryophyta</taxon>
        <taxon>Tracheophyta</taxon>
        <taxon>Spermatophyta</taxon>
        <taxon>Magnoliopsida</taxon>
        <taxon>Liliopsida</taxon>
        <taxon>Poales</taxon>
        <taxon>Poaceae</taxon>
        <taxon>PACMAD clade</taxon>
        <taxon>Panicoideae</taxon>
        <taxon>Andropogonodae</taxon>
        <taxon>Andropogoneae</taxon>
        <taxon>Tripsacinae</taxon>
        <taxon>Zea</taxon>
    </lineage>
</organism>
<evidence type="ECO:0000313" key="2">
    <source>
        <dbReference type="EnsemblPlants" id="Zm00001eb050000_P001"/>
    </source>
</evidence>
<dbReference type="EnsemblPlants" id="Zm00001eb050000_T001">
    <property type="protein sequence ID" value="Zm00001eb050000_P001"/>
    <property type="gene ID" value="Zm00001eb050000"/>
</dbReference>
<keyword evidence="3" id="KW-1185">Reference proteome</keyword>
<reference evidence="2" key="2">
    <citation type="submission" date="2019-07" db="EMBL/GenBank/DDBJ databases">
        <authorList>
            <person name="Seetharam A."/>
            <person name="Woodhouse M."/>
            <person name="Cannon E."/>
        </authorList>
    </citation>
    <scope>NUCLEOTIDE SEQUENCE [LARGE SCALE GENOMIC DNA]</scope>
    <source>
        <strain evidence="2">cv. B73</strain>
    </source>
</reference>
<feature type="region of interest" description="Disordered" evidence="1">
    <location>
        <begin position="1"/>
        <end position="32"/>
    </location>
</feature>
<dbReference type="Gramene" id="Zm00001eb050000_T001">
    <property type="protein sequence ID" value="Zm00001eb050000_P001"/>
    <property type="gene ID" value="Zm00001eb050000"/>
</dbReference>
<feature type="compositionally biased region" description="Basic and acidic residues" evidence="1">
    <location>
        <begin position="1"/>
        <end position="14"/>
    </location>
</feature>
<evidence type="ECO:0000313" key="3">
    <source>
        <dbReference type="Proteomes" id="UP000007305"/>
    </source>
</evidence>